<protein>
    <submittedName>
        <fullName evidence="2">Uncharacterized protein</fullName>
    </submittedName>
</protein>
<dbReference type="AlphaFoldDB" id="A0A4Y2HYB9"/>
<feature type="compositionally biased region" description="Basic residues" evidence="1">
    <location>
        <begin position="168"/>
        <end position="177"/>
    </location>
</feature>
<evidence type="ECO:0000313" key="2">
    <source>
        <dbReference type="EMBL" id="GBM70318.1"/>
    </source>
</evidence>
<evidence type="ECO:0000313" key="3">
    <source>
        <dbReference type="Proteomes" id="UP000499080"/>
    </source>
</evidence>
<dbReference type="Proteomes" id="UP000499080">
    <property type="component" value="Unassembled WGS sequence"/>
</dbReference>
<keyword evidence="3" id="KW-1185">Reference proteome</keyword>
<proteinExistence type="predicted"/>
<accession>A0A4Y2HYB9</accession>
<comment type="caution">
    <text evidence="2">The sequence shown here is derived from an EMBL/GenBank/DDBJ whole genome shotgun (WGS) entry which is preliminary data.</text>
</comment>
<reference evidence="2 3" key="1">
    <citation type="journal article" date="2019" name="Sci. Rep.">
        <title>Orb-weaving spider Araneus ventricosus genome elucidates the spidroin gene catalogue.</title>
        <authorList>
            <person name="Kono N."/>
            <person name="Nakamura H."/>
            <person name="Ohtoshi R."/>
            <person name="Moran D.A.P."/>
            <person name="Shinohara A."/>
            <person name="Yoshida Y."/>
            <person name="Fujiwara M."/>
            <person name="Mori M."/>
            <person name="Tomita M."/>
            <person name="Arakawa K."/>
        </authorList>
    </citation>
    <scope>NUCLEOTIDE SEQUENCE [LARGE SCALE GENOMIC DNA]</scope>
</reference>
<organism evidence="2 3">
    <name type="scientific">Araneus ventricosus</name>
    <name type="common">Orbweaver spider</name>
    <name type="synonym">Epeira ventricosa</name>
    <dbReference type="NCBI Taxonomy" id="182803"/>
    <lineage>
        <taxon>Eukaryota</taxon>
        <taxon>Metazoa</taxon>
        <taxon>Ecdysozoa</taxon>
        <taxon>Arthropoda</taxon>
        <taxon>Chelicerata</taxon>
        <taxon>Arachnida</taxon>
        <taxon>Araneae</taxon>
        <taxon>Araneomorphae</taxon>
        <taxon>Entelegynae</taxon>
        <taxon>Araneoidea</taxon>
        <taxon>Araneidae</taxon>
        <taxon>Araneus</taxon>
    </lineage>
</organism>
<evidence type="ECO:0000256" key="1">
    <source>
        <dbReference type="SAM" id="MobiDB-lite"/>
    </source>
</evidence>
<feature type="compositionally biased region" description="Polar residues" evidence="1">
    <location>
        <begin position="147"/>
        <end position="167"/>
    </location>
</feature>
<dbReference type="OrthoDB" id="425619at2759"/>
<dbReference type="EMBL" id="BGPR01002245">
    <property type="protein sequence ID" value="GBM70318.1"/>
    <property type="molecule type" value="Genomic_DNA"/>
</dbReference>
<name>A0A4Y2HYB9_ARAVE</name>
<sequence length="177" mass="20505">MGNHWMYPCLLTICRELPTINDIVNDLTSVIENDNFVPEITPYLKLFSKTSNKIRDRIEKKQDQRKQQFDRHRRPLYLSPRDEVWVTIHPVSKSHSDITVQFVPNREGSCLILTQKSPTIYGVSRLDSSDEPLGTYHFSTLHPVQSRDPQPVSSTRRAQQHIPGSSSGRRRNQKGRL</sequence>
<gene>
    <name evidence="2" type="ORF">AVEN_102654_1</name>
</gene>
<feature type="region of interest" description="Disordered" evidence="1">
    <location>
        <begin position="134"/>
        <end position="177"/>
    </location>
</feature>